<comment type="similarity">
    <text evidence="4">Belongs to the carnosine N-methyltransferase family.</text>
</comment>
<evidence type="ECO:0000256" key="15">
    <source>
        <dbReference type="RuleBase" id="RU000411"/>
    </source>
</evidence>
<keyword evidence="9" id="KW-0808">Transferase</keyword>
<gene>
    <name evidence="17" type="ORF">ANANG_G00194810</name>
</gene>
<dbReference type="PANTHER" id="PTHR12303">
    <property type="entry name" value="CARNOSINE N-METHYLTRANSFERASE"/>
    <property type="match status" value="1"/>
</dbReference>
<dbReference type="GO" id="GO:0005634">
    <property type="term" value="C:nucleus"/>
    <property type="evidence" value="ECO:0007669"/>
    <property type="project" value="UniProtKB-SubCell"/>
</dbReference>
<proteinExistence type="inferred from homology"/>
<protein>
    <recommendedName>
        <fullName evidence="6">Carnosine N-methyltransferase</fullName>
        <ecNumber evidence="5">2.1.1.22</ecNumber>
    </recommendedName>
</protein>
<dbReference type="Gene3D" id="3.30.497.10">
    <property type="entry name" value="Antithrombin, subunit I, domain 2"/>
    <property type="match status" value="1"/>
</dbReference>
<evidence type="ECO:0000313" key="17">
    <source>
        <dbReference type="EMBL" id="KAG5840990.1"/>
    </source>
</evidence>
<dbReference type="AlphaFoldDB" id="A0A9D3RSA1"/>
<dbReference type="InterPro" id="IPR012901">
    <property type="entry name" value="CARME"/>
</dbReference>
<comment type="subcellular location">
    <subcellularLocation>
        <location evidence="2">Cytoplasm</location>
        <location evidence="2">Cytosol</location>
    </subcellularLocation>
    <subcellularLocation>
        <location evidence="1">Nucleus</location>
    </subcellularLocation>
</comment>
<evidence type="ECO:0000256" key="10">
    <source>
        <dbReference type="ARBA" id="ARBA00022691"/>
    </source>
</evidence>
<evidence type="ECO:0000256" key="14">
    <source>
        <dbReference type="ARBA" id="ARBA00054322"/>
    </source>
</evidence>
<evidence type="ECO:0000256" key="13">
    <source>
        <dbReference type="ARBA" id="ARBA00023242"/>
    </source>
</evidence>
<dbReference type="InterPro" id="IPR042185">
    <property type="entry name" value="Serpin_sf_2"/>
</dbReference>
<dbReference type="EC" id="2.1.1.22" evidence="5"/>
<dbReference type="GO" id="GO:0005829">
    <property type="term" value="C:cytosol"/>
    <property type="evidence" value="ECO:0007669"/>
    <property type="project" value="UniProtKB-SubCell"/>
</dbReference>
<evidence type="ECO:0000256" key="2">
    <source>
        <dbReference type="ARBA" id="ARBA00004514"/>
    </source>
</evidence>
<evidence type="ECO:0000256" key="9">
    <source>
        <dbReference type="ARBA" id="ARBA00022679"/>
    </source>
</evidence>
<dbReference type="FunFam" id="3.40.50.150:FF:000094">
    <property type="entry name" value="Carnosine N-methyltransferase 1"/>
    <property type="match status" value="1"/>
</dbReference>
<comment type="caution">
    <text evidence="17">The sequence shown here is derived from an EMBL/GenBank/DDBJ whole genome shotgun (WGS) entry which is preliminary data.</text>
</comment>
<evidence type="ECO:0000256" key="3">
    <source>
        <dbReference type="ARBA" id="ARBA00009500"/>
    </source>
</evidence>
<dbReference type="InterPro" id="IPR023796">
    <property type="entry name" value="Serpin_dom"/>
</dbReference>
<dbReference type="FunFam" id="2.30.39.10:FF:000003">
    <property type="entry name" value="alpha-1-antitrypsin isoform X1"/>
    <property type="match status" value="1"/>
</dbReference>
<evidence type="ECO:0000256" key="11">
    <source>
        <dbReference type="ARBA" id="ARBA00022729"/>
    </source>
</evidence>
<evidence type="ECO:0000313" key="18">
    <source>
        <dbReference type="Proteomes" id="UP001044222"/>
    </source>
</evidence>
<reference evidence="17" key="1">
    <citation type="submission" date="2021-01" db="EMBL/GenBank/DDBJ databases">
        <title>A chromosome-scale assembly of European eel, Anguilla anguilla.</title>
        <authorList>
            <person name="Henkel C."/>
            <person name="Jong-Raadsen S.A."/>
            <person name="Dufour S."/>
            <person name="Weltzien F.-A."/>
            <person name="Palstra A.P."/>
            <person name="Pelster B."/>
            <person name="Spaink H.P."/>
            <person name="Van Den Thillart G.E."/>
            <person name="Jansen H."/>
            <person name="Zahm M."/>
            <person name="Klopp C."/>
            <person name="Cedric C."/>
            <person name="Louis A."/>
            <person name="Berthelot C."/>
            <person name="Parey E."/>
            <person name="Roest Crollius H."/>
            <person name="Montfort J."/>
            <person name="Robinson-Rechavi M."/>
            <person name="Bucao C."/>
            <person name="Bouchez O."/>
            <person name="Gislard M."/>
            <person name="Lluch J."/>
            <person name="Milhes M."/>
            <person name="Lampietro C."/>
            <person name="Lopez Roques C."/>
            <person name="Donnadieu C."/>
            <person name="Braasch I."/>
            <person name="Desvignes T."/>
            <person name="Postlethwait J."/>
            <person name="Bobe J."/>
            <person name="Guiguen Y."/>
            <person name="Dirks R."/>
        </authorList>
    </citation>
    <scope>NUCLEOTIDE SEQUENCE</scope>
    <source>
        <strain evidence="17">Tag_6206</strain>
        <tissue evidence="17">Liver</tissue>
    </source>
</reference>
<evidence type="ECO:0000256" key="1">
    <source>
        <dbReference type="ARBA" id="ARBA00004123"/>
    </source>
</evidence>
<accession>A0A9D3RSA1</accession>
<dbReference type="SMART" id="SM01296">
    <property type="entry name" value="N2227"/>
    <property type="match status" value="1"/>
</dbReference>
<keyword evidence="18" id="KW-1185">Reference proteome</keyword>
<keyword evidence="11" id="KW-0732">Signal</keyword>
<keyword evidence="13" id="KW-0539">Nucleus</keyword>
<keyword evidence="10" id="KW-0949">S-adenosyl-L-methionine</keyword>
<dbReference type="Pfam" id="PF07942">
    <property type="entry name" value="CARME"/>
    <property type="match status" value="1"/>
</dbReference>
<evidence type="ECO:0000256" key="12">
    <source>
        <dbReference type="ARBA" id="ARBA00023180"/>
    </source>
</evidence>
<organism evidence="17 18">
    <name type="scientific">Anguilla anguilla</name>
    <name type="common">European freshwater eel</name>
    <name type="synonym">Muraena anguilla</name>
    <dbReference type="NCBI Taxonomy" id="7936"/>
    <lineage>
        <taxon>Eukaryota</taxon>
        <taxon>Metazoa</taxon>
        <taxon>Chordata</taxon>
        <taxon>Craniata</taxon>
        <taxon>Vertebrata</taxon>
        <taxon>Euteleostomi</taxon>
        <taxon>Actinopterygii</taxon>
        <taxon>Neopterygii</taxon>
        <taxon>Teleostei</taxon>
        <taxon>Anguilliformes</taxon>
        <taxon>Anguillidae</taxon>
        <taxon>Anguilla</taxon>
    </lineage>
</organism>
<sequence>MGQRSRTKPNKAIHKHIKIQRAIQNRAESTRKLRRVTRMKALLSLCVALVLFWSTAQCHHHTPHSNHGVHNDSAAGSLKIYKENLDFAFHLYKHISALPASQSKNVFFSPLSVSVALAALSLGARGKTHQQLFEGLGFNEMDMTAEEMNQAFQHIHQDLNEKTEVDLSLGNALFIGENIKPSPNFLESMKQYYRSEGFSTNFGNAEEAKKQINKYVDEKTKGKITKLVEEVDPLTVMYLINYIYFKGKWEVPFKPESTLEMPFFVDNTTTVQVPMMIEKNHFNVYYDTEISTHVLQLHYNDSVSMLLLLPEDGLQKLEEVICRKHVAKWLKWMKKKEYKVYVPKFSITTSYSLKDVLTGMGMPDIFDDVADFTGITNEEGVKLKVSEVVHQASLDVDEAGATAAAATGVTITLHSLIRIPFLKFDRPFMFLIYSTDTKTMAEATEELSADGEQEEAYFYRERIKYAPDEEERLERQHFWKVIDAFRYYRVHIHERVNRAERQFGFLPEHHQMLLPNFLSNLAKVRRCVDHNQEVLQAIVLNCVHMFENMEYGEEDDLRKVRPSSTFDMDKLKSTIKQFVRDWSEAGKPERDTCYQPLIDQILKIFPRDKCDPSKVSILVPGAGLGRLAWEIASLGYSCQGNEWSFFMLFSSNFVLNRCDDVNSMILYPWVHQFSNNKRSADQTRPVTFPDVNPQSLPPNSDFSMVAGDFQEVYTEPNTWDCVTTCFFIDTAHNVIDYIETIWNILKPGGVWINLGPLLYHFENMANELSVELSYEDIKAVILKYGFQMEVERESVPTTYTENERSMLKYLYDCVFFVARKPAHLFSNGFQEADVCQFEESQQNEKNDDMT</sequence>
<evidence type="ECO:0000256" key="4">
    <source>
        <dbReference type="ARBA" id="ARBA00010086"/>
    </source>
</evidence>
<keyword evidence="8" id="KW-0489">Methyltransferase</keyword>
<keyword evidence="12" id="KW-0325">Glycoprotein</keyword>
<comment type="function">
    <text evidence="14">N-methyltransferase that catalyzes the formation of anserine (beta-alanyl-N(Pi)-methyl-L-histidine) from carnosine. Anserine, a methylated derivative of carnosine (beta-alanyl-L-histidine), is an abundant constituent of vertebrate skeletal muscles. Also methylates other L-histidine-containing di- and tripeptides such as Gly-Gly-His, Gly-His and homocarnosine (GABA-His).</text>
</comment>
<evidence type="ECO:0000259" key="16">
    <source>
        <dbReference type="SMART" id="SM00093"/>
    </source>
</evidence>
<evidence type="ECO:0000256" key="5">
    <source>
        <dbReference type="ARBA" id="ARBA00012003"/>
    </source>
</evidence>
<dbReference type="PANTHER" id="PTHR12303:SF6">
    <property type="entry name" value="CARNOSINE N-METHYLTRANSFERASE"/>
    <property type="match status" value="1"/>
</dbReference>
<dbReference type="GO" id="GO:0030735">
    <property type="term" value="F:carnosine N-methyltransferase activity"/>
    <property type="evidence" value="ECO:0007669"/>
    <property type="project" value="UniProtKB-EC"/>
</dbReference>
<dbReference type="GO" id="GO:0035498">
    <property type="term" value="P:carnosine metabolic process"/>
    <property type="evidence" value="ECO:0007669"/>
    <property type="project" value="TreeGrafter"/>
</dbReference>
<dbReference type="InterPro" id="IPR029063">
    <property type="entry name" value="SAM-dependent_MTases_sf"/>
</dbReference>
<comment type="similarity">
    <text evidence="3 15">Belongs to the serpin family.</text>
</comment>
<dbReference type="FunFam" id="3.30.497.10:FF:000001">
    <property type="entry name" value="Serine protease inhibitor"/>
    <property type="match status" value="1"/>
</dbReference>
<dbReference type="Pfam" id="PF00079">
    <property type="entry name" value="Serpin"/>
    <property type="match status" value="1"/>
</dbReference>
<dbReference type="Gene3D" id="3.40.50.150">
    <property type="entry name" value="Vaccinia Virus protein VP39"/>
    <property type="match status" value="1"/>
</dbReference>
<evidence type="ECO:0000256" key="7">
    <source>
        <dbReference type="ARBA" id="ARBA00022490"/>
    </source>
</evidence>
<evidence type="ECO:0000256" key="8">
    <source>
        <dbReference type="ARBA" id="ARBA00022603"/>
    </source>
</evidence>
<dbReference type="Proteomes" id="UP001044222">
    <property type="component" value="Chromosome 10"/>
</dbReference>
<dbReference type="SMART" id="SM00093">
    <property type="entry name" value="SERPIN"/>
    <property type="match status" value="1"/>
</dbReference>
<name>A0A9D3RSA1_ANGAN</name>
<dbReference type="EMBL" id="JAFIRN010000010">
    <property type="protein sequence ID" value="KAG5840990.1"/>
    <property type="molecule type" value="Genomic_DNA"/>
</dbReference>
<dbReference type="InterPro" id="IPR042178">
    <property type="entry name" value="Serpin_sf_1"/>
</dbReference>
<feature type="domain" description="Serpin" evidence="16">
    <location>
        <begin position="89"/>
        <end position="446"/>
    </location>
</feature>
<dbReference type="InterPro" id="IPR036186">
    <property type="entry name" value="Serpin_sf"/>
</dbReference>
<dbReference type="GO" id="GO:0032259">
    <property type="term" value="P:methylation"/>
    <property type="evidence" value="ECO:0007669"/>
    <property type="project" value="UniProtKB-KW"/>
</dbReference>
<dbReference type="SUPFAM" id="SSF53335">
    <property type="entry name" value="S-adenosyl-L-methionine-dependent methyltransferases"/>
    <property type="match status" value="1"/>
</dbReference>
<keyword evidence="7" id="KW-0963">Cytoplasm</keyword>
<dbReference type="SUPFAM" id="SSF56574">
    <property type="entry name" value="Serpins"/>
    <property type="match status" value="1"/>
</dbReference>
<dbReference type="Gene3D" id="2.30.39.10">
    <property type="entry name" value="Alpha-1-antitrypsin, domain 1"/>
    <property type="match status" value="1"/>
</dbReference>
<evidence type="ECO:0000256" key="6">
    <source>
        <dbReference type="ARBA" id="ARBA00015448"/>
    </source>
</evidence>